<evidence type="ECO:0000313" key="3">
    <source>
        <dbReference type="Proteomes" id="UP000019277"/>
    </source>
</evidence>
<evidence type="ECO:0000313" key="2">
    <source>
        <dbReference type="EMBL" id="EWC62963.1"/>
    </source>
</evidence>
<dbReference type="Proteomes" id="UP000019277">
    <property type="component" value="Unassembled WGS sequence"/>
</dbReference>
<protein>
    <submittedName>
        <fullName evidence="2">Uncharacterized protein</fullName>
    </submittedName>
</protein>
<evidence type="ECO:0000256" key="1">
    <source>
        <dbReference type="SAM" id="SignalP"/>
    </source>
</evidence>
<organism evidence="2 3">
    <name type="scientific">Actinokineospora spheciospongiae</name>
    <dbReference type="NCBI Taxonomy" id="909613"/>
    <lineage>
        <taxon>Bacteria</taxon>
        <taxon>Bacillati</taxon>
        <taxon>Actinomycetota</taxon>
        <taxon>Actinomycetes</taxon>
        <taxon>Pseudonocardiales</taxon>
        <taxon>Pseudonocardiaceae</taxon>
        <taxon>Actinokineospora</taxon>
    </lineage>
</organism>
<proteinExistence type="predicted"/>
<reference evidence="2 3" key="1">
    <citation type="journal article" date="2014" name="Genome Announc.">
        <title>Draft Genome Sequence of the Antitrypanosomally Active Sponge-Associated Bacterium Actinokineospora sp. Strain EG49.</title>
        <authorList>
            <person name="Harjes J."/>
            <person name="Ryu T."/>
            <person name="Abdelmohsen U.R."/>
            <person name="Moitinho-Silva L."/>
            <person name="Horn H."/>
            <person name="Ravasi T."/>
            <person name="Hentschel U."/>
        </authorList>
    </citation>
    <scope>NUCLEOTIDE SEQUENCE [LARGE SCALE GENOMIC DNA]</scope>
    <source>
        <strain evidence="2 3">EG49</strain>
    </source>
</reference>
<feature type="signal peptide" evidence="1">
    <location>
        <begin position="1"/>
        <end position="19"/>
    </location>
</feature>
<comment type="caution">
    <text evidence="2">The sequence shown here is derived from an EMBL/GenBank/DDBJ whole genome shotgun (WGS) entry which is preliminary data.</text>
</comment>
<dbReference type="eggNOG" id="ENOG5031NI7">
    <property type="taxonomic scope" value="Bacteria"/>
</dbReference>
<dbReference type="AlphaFoldDB" id="W7IRG2"/>
<feature type="chain" id="PRO_5038915045" evidence="1">
    <location>
        <begin position="20"/>
        <end position="394"/>
    </location>
</feature>
<dbReference type="EMBL" id="AYXG01000060">
    <property type="protein sequence ID" value="EWC62963.1"/>
    <property type="molecule type" value="Genomic_DNA"/>
</dbReference>
<keyword evidence="1" id="KW-0732">Signal</keyword>
<sequence length="394" mass="42143">MAVAAAMTATLVSPGAVQAVADTAVTAEDADHPIAEGPGDLRDPQALIIAQEADQAFRLSLTTAAANPDQVFPAGSIESILQAGVRSLPAERQERTRRGAQSLLAADVDTRVAEFGRYGRLDPAAYARLGFEGAFRDLPVDWAALRRSLQAEADRVQAESATTTRHALDVAAAEGVDPTAANSTLKGLSLQISSIKAVNSNEYFGDEIRLGGSTVDHKGVTKKIAPFTVMNDFDSGEIKVYQPSLTFSYANLIGHEASAPATVCDVLLMADADYGGFADAVNAAWEKVQAQVLGAIEGFIGTALSVYLSKVLAGLLGKVIAWLVGKLLGWLIKLFMDDVFTPAKACMTIPHRYAHMYDNNKLAGWDNLRTSTKSIWFTASSTSYRMNVHWKVHV</sequence>
<accession>W7IRG2</accession>
<keyword evidence="3" id="KW-1185">Reference proteome</keyword>
<gene>
    <name evidence="2" type="ORF">UO65_1673</name>
</gene>
<name>W7IRG2_9PSEU</name>